<dbReference type="GO" id="GO:0032259">
    <property type="term" value="P:methylation"/>
    <property type="evidence" value="ECO:0007669"/>
    <property type="project" value="UniProtKB-KW"/>
</dbReference>
<name>A0A0K2UQ49_LEPSM</name>
<organism evidence="1">
    <name type="scientific">Lepeophtheirus salmonis</name>
    <name type="common">Salmon louse</name>
    <name type="synonym">Caligus salmonis</name>
    <dbReference type="NCBI Taxonomy" id="72036"/>
    <lineage>
        <taxon>Eukaryota</taxon>
        <taxon>Metazoa</taxon>
        <taxon>Ecdysozoa</taxon>
        <taxon>Arthropoda</taxon>
        <taxon>Crustacea</taxon>
        <taxon>Multicrustacea</taxon>
        <taxon>Hexanauplia</taxon>
        <taxon>Copepoda</taxon>
        <taxon>Siphonostomatoida</taxon>
        <taxon>Caligidae</taxon>
        <taxon>Lepeophtheirus</taxon>
    </lineage>
</organism>
<dbReference type="PANTHER" id="PTHR46060">
    <property type="entry name" value="MARINER MOS1 TRANSPOSASE-LIKE PROTEIN"/>
    <property type="match status" value="1"/>
</dbReference>
<evidence type="ECO:0000313" key="1">
    <source>
        <dbReference type="EMBL" id="CDW39856.1"/>
    </source>
</evidence>
<dbReference type="PANTHER" id="PTHR46060:SF1">
    <property type="entry name" value="MARINER MOS1 TRANSPOSASE-LIKE PROTEIN"/>
    <property type="match status" value="1"/>
</dbReference>
<protein>
    <submittedName>
        <fullName evidence="1">Histonelysine Nmethyltransferase SETMARlike [Hydra vulgaris]</fullName>
    </submittedName>
</protein>
<keyword evidence="1" id="KW-0489">Methyltransferase</keyword>
<dbReference type="GO" id="GO:0008168">
    <property type="term" value="F:methyltransferase activity"/>
    <property type="evidence" value="ECO:0007669"/>
    <property type="project" value="UniProtKB-KW"/>
</dbReference>
<proteinExistence type="predicted"/>
<dbReference type="AlphaFoldDB" id="A0A0K2UQ49"/>
<dbReference type="Gene3D" id="1.10.10.1450">
    <property type="match status" value="1"/>
</dbReference>
<reference evidence="1" key="1">
    <citation type="submission" date="2014-05" db="EMBL/GenBank/DDBJ databases">
        <authorList>
            <person name="Chronopoulou M."/>
        </authorList>
    </citation>
    <scope>NUCLEOTIDE SEQUENCE</scope>
    <source>
        <tissue evidence="1">Whole organism</tissue>
    </source>
</reference>
<accession>A0A0K2UQ49</accession>
<dbReference type="InterPro" id="IPR052709">
    <property type="entry name" value="Transposase-MT_Hybrid"/>
</dbReference>
<dbReference type="EMBL" id="HACA01022495">
    <property type="protein sequence ID" value="CDW39856.1"/>
    <property type="molecule type" value="Transcribed_RNA"/>
</dbReference>
<keyword evidence="1" id="KW-0808">Transferase</keyword>
<sequence>MTGKMPQETKKKLDKHYGDSTPSIRIVHKWFQKFPSSHMGTSDAARLGHPVKGTTREIIVYIHVMVMDDKRIKMHEIASAVGIRMNGYIIFYINNWT</sequence>